<dbReference type="InterPro" id="IPR011766">
    <property type="entry name" value="TPP_enzyme_TPP-bd"/>
</dbReference>
<feature type="domain" description="Thiamine pyrophosphate enzyme TPP-binding" evidence="1">
    <location>
        <begin position="5"/>
        <end position="52"/>
    </location>
</feature>
<proteinExistence type="predicted"/>
<dbReference type="GO" id="GO:0046961">
    <property type="term" value="F:proton-transporting ATPase activity, rotational mechanism"/>
    <property type="evidence" value="ECO:0007669"/>
    <property type="project" value="InterPro"/>
</dbReference>
<accession>A0A9D1S368</accession>
<name>A0A9D1S368_9MICC</name>
<evidence type="ECO:0000313" key="2">
    <source>
        <dbReference type="EMBL" id="HIW99216.1"/>
    </source>
</evidence>
<dbReference type="EMBL" id="DXGD01000132">
    <property type="protein sequence ID" value="HIW99216.1"/>
    <property type="molecule type" value="Genomic_DNA"/>
</dbReference>
<dbReference type="Gene3D" id="3.40.50.970">
    <property type="match status" value="1"/>
</dbReference>
<protein>
    <submittedName>
        <fullName evidence="2">Acetolactate synthase large subunit</fullName>
    </submittedName>
</protein>
<feature type="non-terminal residue" evidence="2">
    <location>
        <position position="1"/>
    </location>
</feature>
<dbReference type="Proteomes" id="UP000824151">
    <property type="component" value="Unassembled WGS sequence"/>
</dbReference>
<dbReference type="GO" id="GO:0030976">
    <property type="term" value="F:thiamine pyrophosphate binding"/>
    <property type="evidence" value="ECO:0007669"/>
    <property type="project" value="InterPro"/>
</dbReference>
<sequence>GFEDYGMTFTNPDFVTYAEAFGATGRRVERAEDLATTLEEAFAAGGVQVVVVPVDYSENTRVLIDELNEREPLARLGSPS</sequence>
<evidence type="ECO:0000313" key="3">
    <source>
        <dbReference type="Proteomes" id="UP000824151"/>
    </source>
</evidence>
<dbReference type="InterPro" id="IPR029061">
    <property type="entry name" value="THDP-binding"/>
</dbReference>
<evidence type="ECO:0000259" key="1">
    <source>
        <dbReference type="Pfam" id="PF02775"/>
    </source>
</evidence>
<dbReference type="Pfam" id="PF02775">
    <property type="entry name" value="TPP_enzyme_C"/>
    <property type="match status" value="1"/>
</dbReference>
<gene>
    <name evidence="2" type="ORF">H9871_03640</name>
</gene>
<comment type="caution">
    <text evidence="2">The sequence shown here is derived from an EMBL/GenBank/DDBJ whole genome shotgun (WGS) entry which is preliminary data.</text>
</comment>
<dbReference type="AlphaFoldDB" id="A0A9D1S368"/>
<dbReference type="GO" id="GO:0000287">
    <property type="term" value="F:magnesium ion binding"/>
    <property type="evidence" value="ECO:0007669"/>
    <property type="project" value="UniProtKB-ARBA"/>
</dbReference>
<reference evidence="2" key="1">
    <citation type="journal article" date="2021" name="PeerJ">
        <title>Extensive microbial diversity within the chicken gut microbiome revealed by metagenomics and culture.</title>
        <authorList>
            <person name="Gilroy R."/>
            <person name="Ravi A."/>
            <person name="Getino M."/>
            <person name="Pursley I."/>
            <person name="Horton D.L."/>
            <person name="Alikhan N.F."/>
            <person name="Baker D."/>
            <person name="Gharbi K."/>
            <person name="Hall N."/>
            <person name="Watson M."/>
            <person name="Adriaenssens E.M."/>
            <person name="Foster-Nyarko E."/>
            <person name="Jarju S."/>
            <person name="Secka A."/>
            <person name="Antonio M."/>
            <person name="Oren A."/>
            <person name="Chaudhuri R.R."/>
            <person name="La Ragione R."/>
            <person name="Hildebrand F."/>
            <person name="Pallen M.J."/>
        </authorList>
    </citation>
    <scope>NUCLEOTIDE SEQUENCE</scope>
    <source>
        <strain evidence="2">ChiHejej3B27-3195</strain>
    </source>
</reference>
<dbReference type="SUPFAM" id="SSF52518">
    <property type="entry name" value="Thiamin diphosphate-binding fold (THDP-binding)"/>
    <property type="match status" value="1"/>
</dbReference>
<organism evidence="2 3">
    <name type="scientific">Candidatus Nesterenkonia stercoripullorum</name>
    <dbReference type="NCBI Taxonomy" id="2838701"/>
    <lineage>
        <taxon>Bacteria</taxon>
        <taxon>Bacillati</taxon>
        <taxon>Actinomycetota</taxon>
        <taxon>Actinomycetes</taxon>
        <taxon>Micrococcales</taxon>
        <taxon>Micrococcaceae</taxon>
        <taxon>Nesterenkonia</taxon>
    </lineage>
</organism>
<reference evidence="2" key="2">
    <citation type="submission" date="2021-04" db="EMBL/GenBank/DDBJ databases">
        <authorList>
            <person name="Gilroy R."/>
        </authorList>
    </citation>
    <scope>NUCLEOTIDE SEQUENCE</scope>
    <source>
        <strain evidence="2">ChiHejej3B27-3195</strain>
    </source>
</reference>
<dbReference type="GO" id="GO:0003824">
    <property type="term" value="F:catalytic activity"/>
    <property type="evidence" value="ECO:0007669"/>
    <property type="project" value="InterPro"/>
</dbReference>